<evidence type="ECO:0008006" key="3">
    <source>
        <dbReference type="Google" id="ProtNLM"/>
    </source>
</evidence>
<dbReference type="InterPro" id="IPR016932">
    <property type="entry name" value="UCP029669"/>
</dbReference>
<organism evidence="1 2">
    <name type="scientific">Lysobacter enzymogenes</name>
    <dbReference type="NCBI Taxonomy" id="69"/>
    <lineage>
        <taxon>Bacteria</taxon>
        <taxon>Pseudomonadati</taxon>
        <taxon>Pseudomonadota</taxon>
        <taxon>Gammaproteobacteria</taxon>
        <taxon>Lysobacterales</taxon>
        <taxon>Lysobacteraceae</taxon>
        <taxon>Lysobacter</taxon>
    </lineage>
</organism>
<dbReference type="SUPFAM" id="SSF110849">
    <property type="entry name" value="ParB/Sulfiredoxin"/>
    <property type="match status" value="1"/>
</dbReference>
<evidence type="ECO:0000313" key="1">
    <source>
        <dbReference type="EMBL" id="BAV95679.1"/>
    </source>
</evidence>
<name>A0AAU9AHS3_LYSEN</name>
<dbReference type="InterPro" id="IPR036086">
    <property type="entry name" value="ParB/Sulfiredoxin_sf"/>
</dbReference>
<dbReference type="KEGG" id="lem:LEN_0192"/>
<dbReference type="PIRSF" id="PIRSF029669">
    <property type="entry name" value="UCP029669"/>
    <property type="match status" value="1"/>
</dbReference>
<dbReference type="Pfam" id="PF08857">
    <property type="entry name" value="ParBc_2"/>
    <property type="match status" value="1"/>
</dbReference>
<dbReference type="EMBL" id="AP014940">
    <property type="protein sequence ID" value="BAV95679.1"/>
    <property type="molecule type" value="Genomic_DNA"/>
</dbReference>
<dbReference type="Proteomes" id="UP000218824">
    <property type="component" value="Chromosome"/>
</dbReference>
<dbReference type="RefSeq" id="WP_096376290.1">
    <property type="nucleotide sequence ID" value="NZ_AP014940.1"/>
</dbReference>
<sequence length="206" mass="23088">MSQHGPRHPILSVAPQRLRPTQITVGLREVADKRAQWHALGRRKREALIASHWFPGVLGPGAEVYIVDHHHFGLAMLEEGVAQVPVIVQRDFSWLDPATFWRTMEFNRWAHPYDERGARTDYAAIPTGLAQLRDDPYRSLAARVREAGGCAKDATPYAEFLWADFLRARIKPKDAAKPGARALERALTLAHSQQAGYLPGWSGAIE</sequence>
<proteinExistence type="predicted"/>
<dbReference type="CDD" id="cd16390">
    <property type="entry name" value="ParB_N_Srx_like"/>
    <property type="match status" value="1"/>
</dbReference>
<dbReference type="Gene3D" id="3.90.1530.10">
    <property type="entry name" value="Conserved hypothetical protein from pyrococcus furiosus pfu- 392566-001, ParB domain"/>
    <property type="match status" value="1"/>
</dbReference>
<dbReference type="Gene3D" id="1.10.8.10">
    <property type="entry name" value="DNA helicase RuvA subunit, C-terminal domain"/>
    <property type="match status" value="1"/>
</dbReference>
<dbReference type="GeneID" id="83062129"/>
<dbReference type="InterPro" id="IPR014956">
    <property type="entry name" value="ParBc_2"/>
</dbReference>
<evidence type="ECO:0000313" key="2">
    <source>
        <dbReference type="Proteomes" id="UP000218824"/>
    </source>
</evidence>
<dbReference type="AlphaFoldDB" id="A0AAU9AHS3"/>
<accession>A0AAU9AHS3</accession>
<reference evidence="1 2" key="1">
    <citation type="journal article" date="2017" name="DNA Res.">
        <title>Complete genome sequence and expression profile of the commercial lytic enzyme producer Lysobacter enzymogenes M497-1.</title>
        <authorList>
            <person name="Takami H."/>
            <person name="Toyoda A."/>
            <person name="Uchiyama I."/>
            <person name="Itoh T."/>
            <person name="Takaki Y."/>
            <person name="Arai W."/>
            <person name="Nishi S."/>
            <person name="Kawai M."/>
            <person name="Shinya K."/>
            <person name="Ikeda H."/>
        </authorList>
    </citation>
    <scope>NUCLEOTIDE SEQUENCE [LARGE SCALE GENOMIC DNA]</scope>
    <source>
        <strain evidence="1 2">M497-1</strain>
    </source>
</reference>
<protein>
    <recommendedName>
        <fullName evidence="3">Chromosome partitioning protein ParB</fullName>
    </recommendedName>
</protein>
<gene>
    <name evidence="1" type="ORF">LEN_0192</name>
</gene>